<comment type="similarity">
    <text evidence="2">Belongs to the bacterial histone-like protein family.</text>
</comment>
<comment type="subcellular location">
    <subcellularLocation>
        <location evidence="1">Virion</location>
    </subcellularLocation>
</comment>
<dbReference type="InterPro" id="IPR041607">
    <property type="entry name" value="HU-HIG"/>
</dbReference>
<dbReference type="InterPro" id="IPR010992">
    <property type="entry name" value="IHF-like_DNA-bd_dom_sf"/>
</dbReference>
<dbReference type="Pfam" id="PF18291">
    <property type="entry name" value="HU-HIG"/>
    <property type="match status" value="1"/>
</dbReference>
<keyword evidence="7 12" id="KW-0238">DNA-binding</keyword>
<name>A0A4S2B589_9BACE</name>
<dbReference type="InterPro" id="IPR000119">
    <property type="entry name" value="Hist_DNA-bd"/>
</dbReference>
<organism evidence="12 13">
    <name type="scientific">Bacteroides acidifaciens</name>
    <dbReference type="NCBI Taxonomy" id="85831"/>
    <lineage>
        <taxon>Bacteria</taxon>
        <taxon>Pseudomonadati</taxon>
        <taxon>Bacteroidota</taxon>
        <taxon>Bacteroidia</taxon>
        <taxon>Bacteroidales</taxon>
        <taxon>Bacteroidaceae</taxon>
        <taxon>Bacteroides</taxon>
    </lineage>
</organism>
<keyword evidence="5" id="KW-0235">DNA replication</keyword>
<evidence type="ECO:0000256" key="10">
    <source>
        <dbReference type="ARBA" id="ARBA00046140"/>
    </source>
</evidence>
<dbReference type="AlphaFoldDB" id="A0A4S2B589"/>
<protein>
    <recommendedName>
        <fullName evidence="4">Viral histone-like protein</fullName>
    </recommendedName>
    <alternativeName>
        <fullName evidence="9">DNA-binding protein pA104R</fullName>
    </alternativeName>
    <alternativeName>
        <fullName evidence="8">pA104R</fullName>
    </alternativeName>
</protein>
<comment type="caution">
    <text evidence="12">The sequence shown here is derived from an EMBL/GenBank/DDBJ whole genome shotgun (WGS) entry which is preliminary data.</text>
</comment>
<keyword evidence="13" id="KW-1185">Reference proteome</keyword>
<dbReference type="RefSeq" id="WP_136013351.1">
    <property type="nucleotide sequence ID" value="NZ_CANDOI010000022.1"/>
</dbReference>
<evidence type="ECO:0000259" key="11">
    <source>
        <dbReference type="Pfam" id="PF18291"/>
    </source>
</evidence>
<gene>
    <name evidence="12" type="ORF">E5356_00760</name>
</gene>
<keyword evidence="6" id="KW-0426">Late protein</keyword>
<sequence>MAIVFDWYENPNASSEEEEAALHPRIFMNGKVDTETLCCKIHDYSSLTVGDVKNVLDNLSKILGESLREGKEVHIEGIGYFFPTLAATGKVPRNTPHKTNKVTFKTVRFRPDTSLKGHLVGVRASQSKYVRHSEKVSEVEIDMLLKEYFAGHQMMTRRDFQEICGLARTTAKTHLVRLRGEGKLVNIGLRNQPMYVPAPGYYGVSRDAAHPSR</sequence>
<dbReference type="PANTHER" id="PTHR33175">
    <property type="entry name" value="DNA-BINDING PROTEIN HU"/>
    <property type="match status" value="1"/>
</dbReference>
<evidence type="ECO:0000256" key="9">
    <source>
        <dbReference type="ARBA" id="ARBA00033227"/>
    </source>
</evidence>
<evidence type="ECO:0000256" key="2">
    <source>
        <dbReference type="ARBA" id="ARBA00010529"/>
    </source>
</evidence>
<dbReference type="Proteomes" id="UP000305751">
    <property type="component" value="Unassembled WGS sequence"/>
</dbReference>
<dbReference type="GO" id="GO:0003677">
    <property type="term" value="F:DNA binding"/>
    <property type="evidence" value="ECO:0007669"/>
    <property type="project" value="UniProtKB-KW"/>
</dbReference>
<evidence type="ECO:0000256" key="4">
    <source>
        <dbReference type="ARBA" id="ARBA00016145"/>
    </source>
</evidence>
<dbReference type="Gene3D" id="1.10.10.10">
    <property type="entry name" value="Winged helix-like DNA-binding domain superfamily/Winged helix DNA-binding domain"/>
    <property type="match status" value="1"/>
</dbReference>
<dbReference type="Gene3D" id="4.10.520.10">
    <property type="entry name" value="IHF-like DNA-binding proteins"/>
    <property type="match status" value="1"/>
</dbReference>
<reference evidence="12 13" key="1">
    <citation type="submission" date="2019-04" db="EMBL/GenBank/DDBJ databases">
        <title>Microbes associate with the intestines of laboratory mice.</title>
        <authorList>
            <person name="Navarre W."/>
            <person name="Wong E."/>
            <person name="Huang K."/>
            <person name="Tropini C."/>
            <person name="Ng K."/>
            <person name="Yu B."/>
        </authorList>
    </citation>
    <scope>NUCLEOTIDE SEQUENCE [LARGE SCALE GENOMIC DNA]</scope>
    <source>
        <strain evidence="12 13">NM70_E10</strain>
    </source>
</reference>
<feature type="domain" description="HU" evidence="11">
    <location>
        <begin position="1"/>
        <end position="121"/>
    </location>
</feature>
<evidence type="ECO:0000256" key="3">
    <source>
        <dbReference type="ARBA" id="ARBA00011738"/>
    </source>
</evidence>
<accession>A0A4S2B589</accession>
<evidence type="ECO:0000256" key="7">
    <source>
        <dbReference type="ARBA" id="ARBA00023125"/>
    </source>
</evidence>
<dbReference type="SUPFAM" id="SSF47729">
    <property type="entry name" value="IHF-like DNA-binding proteins"/>
    <property type="match status" value="1"/>
</dbReference>
<dbReference type="GO" id="GO:0006260">
    <property type="term" value="P:DNA replication"/>
    <property type="evidence" value="ECO:0007669"/>
    <property type="project" value="UniProtKB-KW"/>
</dbReference>
<dbReference type="GO" id="GO:0005829">
    <property type="term" value="C:cytosol"/>
    <property type="evidence" value="ECO:0007669"/>
    <property type="project" value="TreeGrafter"/>
</dbReference>
<evidence type="ECO:0000313" key="13">
    <source>
        <dbReference type="Proteomes" id="UP000305751"/>
    </source>
</evidence>
<comment type="function">
    <text evidence="10">DNA-binding protein that plays a critical role in nucleoid compaction, genome replication and DNA replication and transcription. Binds to both ssDNA and dsDNA with a binding site covering about 15 nucleotides. Displays DNA-supercoiling activity only when associated with the viral DNA topoisomerase 2.</text>
</comment>
<dbReference type="EMBL" id="SRZA01000001">
    <property type="protein sequence ID" value="TGY08792.1"/>
    <property type="molecule type" value="Genomic_DNA"/>
</dbReference>
<proteinExistence type="inferred from homology"/>
<dbReference type="InterPro" id="IPR036388">
    <property type="entry name" value="WH-like_DNA-bd_sf"/>
</dbReference>
<comment type="subunit">
    <text evidence="3">Homodimer.</text>
</comment>
<evidence type="ECO:0000256" key="6">
    <source>
        <dbReference type="ARBA" id="ARBA00022921"/>
    </source>
</evidence>
<evidence type="ECO:0000256" key="8">
    <source>
        <dbReference type="ARBA" id="ARBA00033120"/>
    </source>
</evidence>
<evidence type="ECO:0000256" key="1">
    <source>
        <dbReference type="ARBA" id="ARBA00004328"/>
    </source>
</evidence>
<evidence type="ECO:0000313" key="12">
    <source>
        <dbReference type="EMBL" id="TGY08792.1"/>
    </source>
</evidence>
<evidence type="ECO:0000256" key="5">
    <source>
        <dbReference type="ARBA" id="ARBA00022705"/>
    </source>
</evidence>
<dbReference type="PANTHER" id="PTHR33175:SF13">
    <property type="entry name" value="HISTONE-LIKE PROTEIN"/>
    <property type="match status" value="1"/>
</dbReference>
<dbReference type="GO" id="GO:0030527">
    <property type="term" value="F:structural constituent of chromatin"/>
    <property type="evidence" value="ECO:0007669"/>
    <property type="project" value="InterPro"/>
</dbReference>